<accession>A0A9K3CRZ9</accession>
<organism evidence="2 3">
    <name type="scientific">Kipferlia bialata</name>
    <dbReference type="NCBI Taxonomy" id="797122"/>
    <lineage>
        <taxon>Eukaryota</taxon>
        <taxon>Metamonada</taxon>
        <taxon>Carpediemonas-like organisms</taxon>
        <taxon>Kipferlia</taxon>
    </lineage>
</organism>
<keyword evidence="3" id="KW-1185">Reference proteome</keyword>
<feature type="compositionally biased region" description="Basic and acidic residues" evidence="1">
    <location>
        <begin position="229"/>
        <end position="244"/>
    </location>
</feature>
<evidence type="ECO:0000313" key="3">
    <source>
        <dbReference type="Proteomes" id="UP000265618"/>
    </source>
</evidence>
<proteinExistence type="predicted"/>
<comment type="caution">
    <text evidence="2">The sequence shown here is derived from an EMBL/GenBank/DDBJ whole genome shotgun (WGS) entry which is preliminary data.</text>
</comment>
<name>A0A9K3CRZ9_9EUKA</name>
<feature type="region of interest" description="Disordered" evidence="1">
    <location>
        <begin position="887"/>
        <end position="906"/>
    </location>
</feature>
<feature type="region of interest" description="Disordered" evidence="1">
    <location>
        <begin position="218"/>
        <end position="244"/>
    </location>
</feature>
<feature type="region of interest" description="Disordered" evidence="1">
    <location>
        <begin position="664"/>
        <end position="686"/>
    </location>
</feature>
<feature type="region of interest" description="Disordered" evidence="1">
    <location>
        <begin position="181"/>
        <end position="200"/>
    </location>
</feature>
<dbReference type="Proteomes" id="UP000265618">
    <property type="component" value="Unassembled WGS sequence"/>
</dbReference>
<protein>
    <submittedName>
        <fullName evidence="2">Uncharacterized protein</fullName>
    </submittedName>
</protein>
<reference evidence="2 3" key="1">
    <citation type="journal article" date="2018" name="PLoS ONE">
        <title>The draft genome of Kipferlia bialata reveals reductive genome evolution in fornicate parasites.</title>
        <authorList>
            <person name="Tanifuji G."/>
            <person name="Takabayashi S."/>
            <person name="Kume K."/>
            <person name="Takagi M."/>
            <person name="Nakayama T."/>
            <person name="Kamikawa R."/>
            <person name="Inagaki Y."/>
            <person name="Hashimoto T."/>
        </authorList>
    </citation>
    <scope>NUCLEOTIDE SEQUENCE [LARGE SCALE GENOMIC DNA]</scope>
    <source>
        <strain evidence="2">NY0173</strain>
    </source>
</reference>
<feature type="non-terminal residue" evidence="2">
    <location>
        <position position="1"/>
    </location>
</feature>
<feature type="compositionally biased region" description="Basic residues" evidence="1">
    <location>
        <begin position="666"/>
        <end position="679"/>
    </location>
</feature>
<evidence type="ECO:0000256" key="1">
    <source>
        <dbReference type="SAM" id="MobiDB-lite"/>
    </source>
</evidence>
<feature type="non-terminal residue" evidence="2">
    <location>
        <position position="1170"/>
    </location>
</feature>
<dbReference type="AlphaFoldDB" id="A0A9K3CRZ9"/>
<gene>
    <name evidence="2" type="ORF">KIPB_002591</name>
</gene>
<evidence type="ECO:0000313" key="2">
    <source>
        <dbReference type="EMBL" id="GIQ81606.1"/>
    </source>
</evidence>
<sequence>YPAAFRRAYLLDSDIDADFLSDVIAELDTVRTEWPACLAAVMDTHPLLSFLPVSKALLVMDSALHYRAQCDRNQSVLEPVLDIVSLMRCISDTPLEVEPDTLRRVRGSLDKYFRRHTPNVMHIQELVTAHQGLSAFTPVLPPKPLCETDIYSVAAYEARSPQLERSLRPDNMLPIEIPEEEVPAEALPPINEDSEEERERQMELERVQRHRSKMLRAAKAKQIETGITEGERERERERERRSRGDTDLPIQWDLLLGMHKVSECLCEIGHLLAGIQATGLVTVTKFPPSSACIPHTVGKFMRRSLMQFATDLGGPGAQQLFVRLPPGIAGTQDPLSQTEAMPYTHQDALTYTLHLVFGYRPRSSQLYWCGPHTTTADLRRVFQSVAHTNRRVLLLRPDYLSHRLVREIERLQRALLRRPLAGSSDNTAVNPDLVSVLPDTTLSLRGKLCYVVGSTSQSLSGVLELLNHPEVVPDLAKMEVQLKQLGKARPNILSPSITTEIVAGAPGSGKTHHVLMRSALLRLGSACRRRLIFDESYNSCVALGLCSELNQASFSPAAPKNKQNIGLHMDLSLFADPTAVHHVLTNLLLTGSVTDDTGLYTFSPCLRVGCKMHLFLELPALGSLSDRTLCSVDPVKTNPALVPQSLVPNYHLFHVLRTPQQVIANRGKKPKKAKKRKGKKGEAKEPDVDMTPEAYLDTLLPVSHFLLGSTAAKYKAKPQSYVSIHRVGVHAGDRDADSEAIGTSYSPISQWSRICFVVVATCHQLVQTKSFKQSVKKSAHAAEKHMQQIKNEMGPQVQGGRVSDDVVKAGLDLLSRLSVECGRGLSLTEIDTFIRILGHTFFRIINTVDIYHIRGLFDALVRVSTVLTVDTFKNRVALIKGERLSPVTGKAADGEGETGTERERETEPLLEDVNMRLVFLPHPNPMSAKVKLQAVMVLPSTRTDTSILEECKMSRYCIEQDPSMEASGIFTFGQKKFRSVPLYRLGGDPEQDYRMMIKLLAALLSANDTHPVAKSRASKSESEDREREIAQRLEVEKIIRRHGYNVTPAILQRFIDAINLRGAQVPVLSMGEPGVGKGSMYQILLAELLRPVTHSDIIQPSSRLSVSLARVAIPAVMDSEAALVDIPVDLYRAPRLNGRVFEIRLPLLYTSDMRPAAFRVSIGSNTYAPK</sequence>
<dbReference type="EMBL" id="BDIP01000440">
    <property type="protein sequence ID" value="GIQ81606.1"/>
    <property type="molecule type" value="Genomic_DNA"/>
</dbReference>